<dbReference type="InterPro" id="IPR007546">
    <property type="entry name" value="DUF503"/>
</dbReference>
<reference evidence="2" key="1">
    <citation type="submission" date="2017-09" db="EMBL/GenBank/DDBJ databases">
        <title>Metaegenomics of thermophilic ammonia-oxidizing enrichment culture.</title>
        <authorList>
            <person name="Kato S."/>
            <person name="Suzuki K."/>
        </authorList>
    </citation>
    <scope>NUCLEOTIDE SEQUENCE [LARGE SCALE GENOMIC DNA]</scope>
</reference>
<dbReference type="Gene3D" id="3.30.70.1120">
    <property type="entry name" value="TT1725-like"/>
    <property type="match status" value="1"/>
</dbReference>
<dbReference type="AlphaFoldDB" id="A0A2H5X8N3"/>
<evidence type="ECO:0000313" key="2">
    <source>
        <dbReference type="Proteomes" id="UP000236173"/>
    </source>
</evidence>
<dbReference type="PANTHER" id="PTHR36441">
    <property type="entry name" value="HYPOTHETICAL CYTOSOLIC PROTEIN"/>
    <property type="match status" value="1"/>
</dbReference>
<dbReference type="Proteomes" id="UP000236173">
    <property type="component" value="Unassembled WGS sequence"/>
</dbReference>
<accession>A0A2H5X8N3</accession>
<name>A0A2H5X8N3_9BACT</name>
<dbReference type="PANTHER" id="PTHR36441:SF1">
    <property type="entry name" value="DUF503 DOMAIN-CONTAINING PROTEIN"/>
    <property type="match status" value="1"/>
</dbReference>
<evidence type="ECO:0008006" key="3">
    <source>
        <dbReference type="Google" id="ProtNLM"/>
    </source>
</evidence>
<sequence>MAVFVGLSTVDITIPDSQSLKDKRQVVRSILDRIRSRFNVSACEADHLNERQRATLAFACVANDREFVHECLMHIANWIEEDGRVVVDDVQVEIW</sequence>
<gene>
    <name evidence="1" type="ORF">HRbin17_00033</name>
</gene>
<dbReference type="EMBL" id="BEHT01000001">
    <property type="protein sequence ID" value="GBC97546.1"/>
    <property type="molecule type" value="Genomic_DNA"/>
</dbReference>
<dbReference type="SUPFAM" id="SSF103007">
    <property type="entry name" value="Hypothetical protein TT1725"/>
    <property type="match status" value="1"/>
</dbReference>
<comment type="caution">
    <text evidence="1">The sequence shown here is derived from an EMBL/GenBank/DDBJ whole genome shotgun (WGS) entry which is preliminary data.</text>
</comment>
<protein>
    <recommendedName>
        <fullName evidence="3">DUF503 domain-containing protein</fullName>
    </recommendedName>
</protein>
<organism evidence="1 2">
    <name type="scientific">Candidatus Fervidibacter japonicus</name>
    <dbReference type="NCBI Taxonomy" id="2035412"/>
    <lineage>
        <taxon>Bacteria</taxon>
        <taxon>Candidatus Fervidibacterota</taxon>
        <taxon>Candidatus Fervidibacter</taxon>
    </lineage>
</organism>
<evidence type="ECO:0000313" key="1">
    <source>
        <dbReference type="EMBL" id="GBC97546.1"/>
    </source>
</evidence>
<dbReference type="InterPro" id="IPR036746">
    <property type="entry name" value="TT1725-like_sf"/>
</dbReference>
<proteinExistence type="predicted"/>
<dbReference type="Pfam" id="PF04456">
    <property type="entry name" value="DUF503"/>
    <property type="match status" value="1"/>
</dbReference>